<reference evidence="1" key="1">
    <citation type="journal article" date="2020" name="Phytopathology">
        <title>Genome sequence of the chestnut blight fungus Cryphonectria parasitica EP155: A fundamental resource for an archetypical invasive plant pathogen.</title>
        <authorList>
            <person name="Crouch J.A."/>
            <person name="Dawe A."/>
            <person name="Aerts A."/>
            <person name="Barry K."/>
            <person name="Churchill A.C.L."/>
            <person name="Grimwood J."/>
            <person name="Hillman B."/>
            <person name="Milgroom M.G."/>
            <person name="Pangilinan J."/>
            <person name="Smith M."/>
            <person name="Salamov A."/>
            <person name="Schmutz J."/>
            <person name="Yadav J."/>
            <person name="Grigoriev I.V."/>
            <person name="Nuss D."/>
        </authorList>
    </citation>
    <scope>NUCLEOTIDE SEQUENCE</scope>
    <source>
        <strain evidence="1">EP155</strain>
    </source>
</reference>
<dbReference type="GeneID" id="63841038"/>
<comment type="caution">
    <text evidence="1">The sequence shown here is derived from an EMBL/GenBank/DDBJ whole genome shotgun (WGS) entry which is preliminary data.</text>
</comment>
<gene>
    <name evidence="1" type="ORF">M406DRAFT_358486</name>
</gene>
<dbReference type="RefSeq" id="XP_040772099.1">
    <property type="nucleotide sequence ID" value="XM_040923909.1"/>
</dbReference>
<evidence type="ECO:0000313" key="2">
    <source>
        <dbReference type="Proteomes" id="UP000803844"/>
    </source>
</evidence>
<dbReference type="EMBL" id="MU032352">
    <property type="protein sequence ID" value="KAF3761120.1"/>
    <property type="molecule type" value="Genomic_DNA"/>
</dbReference>
<proteinExistence type="predicted"/>
<sequence length="82" mass="9361">MRPKLDDAPCASLSLSRDALHSPACRFRALRPCLALVFAPVWKFTAFLVQRDGEKERNEIKGNSLHVMVIHKKNTKQSEEKK</sequence>
<dbReference type="Proteomes" id="UP000803844">
    <property type="component" value="Unassembled WGS sequence"/>
</dbReference>
<protein>
    <submittedName>
        <fullName evidence="1">Uncharacterized protein</fullName>
    </submittedName>
</protein>
<organism evidence="1 2">
    <name type="scientific">Cryphonectria parasitica (strain ATCC 38755 / EP155)</name>
    <dbReference type="NCBI Taxonomy" id="660469"/>
    <lineage>
        <taxon>Eukaryota</taxon>
        <taxon>Fungi</taxon>
        <taxon>Dikarya</taxon>
        <taxon>Ascomycota</taxon>
        <taxon>Pezizomycotina</taxon>
        <taxon>Sordariomycetes</taxon>
        <taxon>Sordariomycetidae</taxon>
        <taxon>Diaporthales</taxon>
        <taxon>Cryphonectriaceae</taxon>
        <taxon>Cryphonectria-Endothia species complex</taxon>
        <taxon>Cryphonectria</taxon>
    </lineage>
</organism>
<accession>A0A9P5CKT7</accession>
<name>A0A9P5CKT7_CRYP1</name>
<evidence type="ECO:0000313" key="1">
    <source>
        <dbReference type="EMBL" id="KAF3761120.1"/>
    </source>
</evidence>
<keyword evidence="2" id="KW-1185">Reference proteome</keyword>
<dbReference type="AlphaFoldDB" id="A0A9P5CKT7"/>